<organism evidence="3">
    <name type="scientific">Schlesneria paludicola</name>
    <dbReference type="NCBI Taxonomy" id="360056"/>
    <lineage>
        <taxon>Bacteria</taxon>
        <taxon>Pseudomonadati</taxon>
        <taxon>Planctomycetota</taxon>
        <taxon>Planctomycetia</taxon>
        <taxon>Planctomycetales</taxon>
        <taxon>Planctomycetaceae</taxon>
        <taxon>Schlesneria</taxon>
    </lineage>
</organism>
<feature type="transmembrane region" description="Helical" evidence="1">
    <location>
        <begin position="446"/>
        <end position="464"/>
    </location>
</feature>
<dbReference type="InterPro" id="IPR025235">
    <property type="entry name" value="DUF4178"/>
</dbReference>
<reference evidence="3" key="1">
    <citation type="journal article" date="2020" name="mSystems">
        <title>Genome- and Community-Level Interaction Insights into Carbon Utilization and Element Cycling Functions of Hydrothermarchaeota in Hydrothermal Sediment.</title>
        <authorList>
            <person name="Zhou Z."/>
            <person name="Liu Y."/>
            <person name="Xu W."/>
            <person name="Pan J."/>
            <person name="Luo Z.H."/>
            <person name="Li M."/>
        </authorList>
    </citation>
    <scope>NUCLEOTIDE SEQUENCE [LARGE SCALE GENOMIC DNA]</scope>
    <source>
        <strain evidence="3">SpSt-508</strain>
    </source>
</reference>
<keyword evidence="1" id="KW-0812">Transmembrane</keyword>
<accession>A0A7C4LNI1</accession>
<protein>
    <submittedName>
        <fullName evidence="3">DUF4178 domain-containing protein</fullName>
    </submittedName>
</protein>
<proteinExistence type="predicted"/>
<feature type="domain" description="DUF4178" evidence="2">
    <location>
        <begin position="277"/>
        <end position="398"/>
    </location>
</feature>
<evidence type="ECO:0000259" key="2">
    <source>
        <dbReference type="Pfam" id="PF13785"/>
    </source>
</evidence>
<feature type="transmembrane region" description="Helical" evidence="1">
    <location>
        <begin position="476"/>
        <end position="496"/>
    </location>
</feature>
<evidence type="ECO:0000256" key="1">
    <source>
        <dbReference type="SAM" id="Phobius"/>
    </source>
</evidence>
<dbReference type="Gene3D" id="2.20.28.160">
    <property type="match status" value="1"/>
</dbReference>
<dbReference type="Pfam" id="PF13785">
    <property type="entry name" value="DUF4178"/>
    <property type="match status" value="2"/>
</dbReference>
<feature type="domain" description="DUF4178" evidence="2">
    <location>
        <begin position="62"/>
        <end position="199"/>
    </location>
</feature>
<dbReference type="AlphaFoldDB" id="A0A7C4LNI1"/>
<sequence length="517" mass="57439">MAQRQGQCPACGGTVEFRSTMSLVAVCDYCRSVVARTDRELLDQGKVADIADSTSPLQLHLRGTWKGKSFRLVGRVQYLHSAGGRWDEWYVAFADGKWGWLSEAQGRFAMLQHRPLAEESALPDDAELSAGRKFTVGKSGGFTVAEVGRAVVAAAEGELPFSPIWHAEHRFVDLEGPGRLFATIEYRPEGPQVFIGEVVTLGDLGLAEAALKAAPTVTVNALQLNCPHCAGPLALAAPDTAQRVTCPHCRALLDVEGQKLEYLMTLKPPRPPLRIPLGSQGTFRDVSYTVIGYLRRSVTYDKTYYWQEYLLYAPRLGYRWLVESDQHWSFGQPASPGAITTADLQASFDDRAFRLFQRAEATVRQVWGEFYWKVKVGDTTRMSDYVAPPYALSLETTTNADGTSEINATVLEYVPHEEVEQAFGVADLPRGWGVAPNQPNPVTARLFVDWGLTLAGVWLAAWVIGTIRGQSVDNALTLWAWAMLSLVPLGSLFYSWNFEYRRWQDSEFSPYHTGDDE</sequence>
<dbReference type="EMBL" id="DSVQ01000020">
    <property type="protein sequence ID" value="HGT41273.1"/>
    <property type="molecule type" value="Genomic_DNA"/>
</dbReference>
<keyword evidence="1" id="KW-1133">Transmembrane helix</keyword>
<keyword evidence="1" id="KW-0472">Membrane</keyword>
<comment type="caution">
    <text evidence="3">The sequence shown here is derived from an EMBL/GenBank/DDBJ whole genome shotgun (WGS) entry which is preliminary data.</text>
</comment>
<evidence type="ECO:0000313" key="3">
    <source>
        <dbReference type="EMBL" id="HGT41273.1"/>
    </source>
</evidence>
<gene>
    <name evidence="3" type="ORF">ENS64_18655</name>
</gene>
<name>A0A7C4LNI1_9PLAN</name>